<dbReference type="KEGG" id="senf:GJR95_05615"/>
<dbReference type="EMBL" id="CP045997">
    <property type="protein sequence ID" value="QHV94522.1"/>
    <property type="molecule type" value="Genomic_DNA"/>
</dbReference>
<dbReference type="InterPro" id="IPR013324">
    <property type="entry name" value="RNA_pol_sigma_r3/r4-like"/>
</dbReference>
<dbReference type="InterPro" id="IPR039425">
    <property type="entry name" value="RNA_pol_sigma-70-like"/>
</dbReference>
<dbReference type="AlphaFoldDB" id="A0A6P1VQX7"/>
<name>A0A6P1VQX7_9BACT</name>
<dbReference type="InterPro" id="IPR014284">
    <property type="entry name" value="RNA_pol_sigma-70_dom"/>
</dbReference>
<organism evidence="6 7">
    <name type="scientific">Spirosoma endbachense</name>
    <dbReference type="NCBI Taxonomy" id="2666025"/>
    <lineage>
        <taxon>Bacteria</taxon>
        <taxon>Pseudomonadati</taxon>
        <taxon>Bacteroidota</taxon>
        <taxon>Cytophagia</taxon>
        <taxon>Cytophagales</taxon>
        <taxon>Cytophagaceae</taxon>
        <taxon>Spirosoma</taxon>
    </lineage>
</organism>
<evidence type="ECO:0000313" key="7">
    <source>
        <dbReference type="Proteomes" id="UP000464577"/>
    </source>
</evidence>
<dbReference type="Pfam" id="PF08281">
    <property type="entry name" value="Sigma70_r4_2"/>
    <property type="match status" value="1"/>
</dbReference>
<dbReference type="Gene3D" id="1.10.10.10">
    <property type="entry name" value="Winged helix-like DNA-binding domain superfamily/Winged helix DNA-binding domain"/>
    <property type="match status" value="1"/>
</dbReference>
<dbReference type="CDD" id="cd06171">
    <property type="entry name" value="Sigma70_r4"/>
    <property type="match status" value="1"/>
</dbReference>
<dbReference type="GO" id="GO:0006352">
    <property type="term" value="P:DNA-templated transcription initiation"/>
    <property type="evidence" value="ECO:0007669"/>
    <property type="project" value="InterPro"/>
</dbReference>
<keyword evidence="4" id="KW-0804">Transcription</keyword>
<reference evidence="6 7" key="1">
    <citation type="submission" date="2019-11" db="EMBL/GenBank/DDBJ databases">
        <title>Spirosoma endbachense sp. nov., isolated from a natural salt meadow.</title>
        <authorList>
            <person name="Rojas J."/>
            <person name="Ambika Manirajan B."/>
            <person name="Ratering S."/>
            <person name="Suarez C."/>
            <person name="Geissler-Plaum R."/>
            <person name="Schnell S."/>
        </authorList>
    </citation>
    <scope>NUCLEOTIDE SEQUENCE [LARGE SCALE GENOMIC DNA]</scope>
    <source>
        <strain evidence="6 7">I-24</strain>
    </source>
</reference>
<comment type="similarity">
    <text evidence="1">Belongs to the sigma-70 factor family. ECF subfamily.</text>
</comment>
<keyword evidence="3" id="KW-0731">Sigma factor</keyword>
<dbReference type="InterPro" id="IPR013249">
    <property type="entry name" value="RNA_pol_sigma70_r4_t2"/>
</dbReference>
<evidence type="ECO:0000256" key="2">
    <source>
        <dbReference type="ARBA" id="ARBA00023015"/>
    </source>
</evidence>
<dbReference type="SUPFAM" id="SSF88946">
    <property type="entry name" value="Sigma2 domain of RNA polymerase sigma factors"/>
    <property type="match status" value="1"/>
</dbReference>
<feature type="domain" description="RNA polymerase sigma factor 70 region 4 type 2" evidence="5">
    <location>
        <begin position="134"/>
        <end position="176"/>
    </location>
</feature>
<accession>A0A6P1VQX7</accession>
<dbReference type="InterPro" id="IPR036388">
    <property type="entry name" value="WH-like_DNA-bd_sf"/>
</dbReference>
<keyword evidence="2" id="KW-0805">Transcription regulation</keyword>
<dbReference type="RefSeq" id="WP_162384941.1">
    <property type="nucleotide sequence ID" value="NZ_CP045997.1"/>
</dbReference>
<dbReference type="Proteomes" id="UP000464577">
    <property type="component" value="Chromosome"/>
</dbReference>
<dbReference type="Gene3D" id="1.10.1740.10">
    <property type="match status" value="1"/>
</dbReference>
<dbReference type="PANTHER" id="PTHR43133">
    <property type="entry name" value="RNA POLYMERASE ECF-TYPE SIGMA FACTO"/>
    <property type="match status" value="1"/>
</dbReference>
<evidence type="ECO:0000259" key="5">
    <source>
        <dbReference type="Pfam" id="PF08281"/>
    </source>
</evidence>
<gene>
    <name evidence="6" type="ORF">GJR95_05615</name>
</gene>
<dbReference type="PANTHER" id="PTHR43133:SF46">
    <property type="entry name" value="RNA POLYMERASE SIGMA-70 FACTOR ECF SUBFAMILY"/>
    <property type="match status" value="1"/>
</dbReference>
<dbReference type="GO" id="GO:0003677">
    <property type="term" value="F:DNA binding"/>
    <property type="evidence" value="ECO:0007669"/>
    <property type="project" value="InterPro"/>
</dbReference>
<evidence type="ECO:0000313" key="6">
    <source>
        <dbReference type="EMBL" id="QHV94522.1"/>
    </source>
</evidence>
<keyword evidence="7" id="KW-1185">Reference proteome</keyword>
<protein>
    <submittedName>
        <fullName evidence="6">Sigma-70 family RNA polymerase sigma factor</fullName>
    </submittedName>
</protein>
<dbReference type="InterPro" id="IPR013325">
    <property type="entry name" value="RNA_pol_sigma_r2"/>
</dbReference>
<dbReference type="GO" id="GO:0016987">
    <property type="term" value="F:sigma factor activity"/>
    <property type="evidence" value="ECO:0007669"/>
    <property type="project" value="UniProtKB-KW"/>
</dbReference>
<evidence type="ECO:0000256" key="3">
    <source>
        <dbReference type="ARBA" id="ARBA00023082"/>
    </source>
</evidence>
<sequence>MNVADTIDDALLWGQFQQGDPVALGKLMTRNYTALIRYGTKFNREKDDIRDCIQDIFVDLWNCRTTLSRLTTSQVLPYLMAMLRRLLHKKHLLRQRVSLIPIADEYEDTRFTIFFSPEDQLIEDEKAQTNTQHIQQLINQLPPRAKEAIYLRFYHNIDRPSIAQIMGISEQSVSNLFQTTFRQLRHKVSAEIFWLLLLLPLIG</sequence>
<evidence type="ECO:0000256" key="1">
    <source>
        <dbReference type="ARBA" id="ARBA00010641"/>
    </source>
</evidence>
<dbReference type="SUPFAM" id="SSF88659">
    <property type="entry name" value="Sigma3 and sigma4 domains of RNA polymerase sigma factors"/>
    <property type="match status" value="1"/>
</dbReference>
<proteinExistence type="inferred from homology"/>
<evidence type="ECO:0000256" key="4">
    <source>
        <dbReference type="ARBA" id="ARBA00023163"/>
    </source>
</evidence>
<dbReference type="NCBIfam" id="TIGR02937">
    <property type="entry name" value="sigma70-ECF"/>
    <property type="match status" value="1"/>
</dbReference>